<name>A0A6P2BS14_9ACTN</name>
<dbReference type="OrthoDB" id="3297985at2"/>
<feature type="transmembrane region" description="Helical" evidence="1">
    <location>
        <begin position="150"/>
        <end position="173"/>
    </location>
</feature>
<reference evidence="2 3" key="1">
    <citation type="submission" date="2018-11" db="EMBL/GenBank/DDBJ databases">
        <title>Trebonia kvetii gen.nov., sp.nov., a novel acidophilic actinobacterium, and proposal of the new actinobacterial family Treboniaceae fam. nov.</title>
        <authorList>
            <person name="Rapoport D."/>
            <person name="Sagova-Mareckova M."/>
            <person name="Sedlacek I."/>
            <person name="Provaznik J."/>
            <person name="Kralova S."/>
            <person name="Pavlinic D."/>
            <person name="Benes V."/>
            <person name="Kopecky J."/>
        </authorList>
    </citation>
    <scope>NUCLEOTIDE SEQUENCE [LARGE SCALE GENOMIC DNA]</scope>
    <source>
        <strain evidence="2 3">15Tr583</strain>
    </source>
</reference>
<comment type="caution">
    <text evidence="2">The sequence shown here is derived from an EMBL/GenBank/DDBJ whole genome shotgun (WGS) entry which is preliminary data.</text>
</comment>
<feature type="transmembrane region" description="Helical" evidence="1">
    <location>
        <begin position="104"/>
        <end position="130"/>
    </location>
</feature>
<dbReference type="Proteomes" id="UP000460272">
    <property type="component" value="Unassembled WGS sequence"/>
</dbReference>
<keyword evidence="3" id="KW-1185">Reference proteome</keyword>
<evidence type="ECO:0000256" key="1">
    <source>
        <dbReference type="SAM" id="Phobius"/>
    </source>
</evidence>
<organism evidence="2 3">
    <name type="scientific">Trebonia kvetii</name>
    <dbReference type="NCBI Taxonomy" id="2480626"/>
    <lineage>
        <taxon>Bacteria</taxon>
        <taxon>Bacillati</taxon>
        <taxon>Actinomycetota</taxon>
        <taxon>Actinomycetes</taxon>
        <taxon>Streptosporangiales</taxon>
        <taxon>Treboniaceae</taxon>
        <taxon>Trebonia</taxon>
    </lineage>
</organism>
<dbReference type="EMBL" id="RPFW01000007">
    <property type="protein sequence ID" value="TVZ01447.1"/>
    <property type="molecule type" value="Genomic_DNA"/>
</dbReference>
<protein>
    <submittedName>
        <fullName evidence="2">ABC transporter permease</fullName>
    </submittedName>
</protein>
<feature type="transmembrane region" description="Helical" evidence="1">
    <location>
        <begin position="64"/>
        <end position="83"/>
    </location>
</feature>
<evidence type="ECO:0000313" key="2">
    <source>
        <dbReference type="EMBL" id="TVZ01447.1"/>
    </source>
</evidence>
<feature type="transmembrane region" description="Helical" evidence="1">
    <location>
        <begin position="180"/>
        <end position="200"/>
    </location>
</feature>
<feature type="transmembrane region" description="Helical" evidence="1">
    <location>
        <begin position="21"/>
        <end position="44"/>
    </location>
</feature>
<accession>A0A6P2BS14</accession>
<keyword evidence="1" id="KW-1133">Transmembrane helix</keyword>
<sequence>MRGARYALHAEWTKTRTAGGTVWLLLALVAATVALGAAVATATRCPAAGCGQDPAKVSLSGVDLGQAVVAILAVLAISGEYGTGMIRVTLTAMPRRTTVLAAKATVLTGLVLVAGTVAVLGSVLAGRLILPGNGFTPAHGYPLLSLADGPYLRAAAGSVLYLSLVGLLGLGVATAIRDSAAAIGVALGLLYLFPVIAAAVSSPQWQRHLEQIAPMSAGLAIQATTGLRGMTVSPWAGIGVLAAWAAGAMLAGGLLLRLRDA</sequence>
<keyword evidence="1" id="KW-0812">Transmembrane</keyword>
<dbReference type="AlphaFoldDB" id="A0A6P2BS14"/>
<evidence type="ECO:0000313" key="3">
    <source>
        <dbReference type="Proteomes" id="UP000460272"/>
    </source>
</evidence>
<keyword evidence="1" id="KW-0472">Membrane</keyword>
<feature type="transmembrane region" description="Helical" evidence="1">
    <location>
        <begin position="235"/>
        <end position="256"/>
    </location>
</feature>
<proteinExistence type="predicted"/>
<gene>
    <name evidence="2" type="ORF">EAS64_33525</name>
</gene>